<evidence type="ECO:0000259" key="4">
    <source>
        <dbReference type="SMART" id="SM00968"/>
    </source>
</evidence>
<dbReference type="GO" id="GO:0005524">
    <property type="term" value="F:ATP binding"/>
    <property type="evidence" value="ECO:0007669"/>
    <property type="project" value="UniProtKB-KW"/>
</dbReference>
<name>A0A9W4WXJ1_9GLOM</name>
<protein>
    <submittedName>
        <fullName evidence="5">18771_t:CDS:1</fullName>
    </submittedName>
</protein>
<keyword evidence="1" id="KW-0547">Nucleotide-binding</keyword>
<dbReference type="Proteomes" id="UP001153678">
    <property type="component" value="Unassembled WGS sequence"/>
</dbReference>
<reference evidence="5" key="1">
    <citation type="submission" date="2022-08" db="EMBL/GenBank/DDBJ databases">
        <authorList>
            <person name="Kallberg Y."/>
            <person name="Tangrot J."/>
            <person name="Rosling A."/>
        </authorList>
    </citation>
    <scope>NUCLEOTIDE SEQUENCE</scope>
    <source>
        <strain evidence="5">Wild A</strain>
    </source>
</reference>
<evidence type="ECO:0000256" key="1">
    <source>
        <dbReference type="ARBA" id="ARBA00022741"/>
    </source>
</evidence>
<dbReference type="InterPro" id="IPR036277">
    <property type="entry name" value="SMC_hinge_sf"/>
</dbReference>
<dbReference type="SUPFAM" id="SSF75553">
    <property type="entry name" value="Smc hinge domain"/>
    <property type="match status" value="1"/>
</dbReference>
<dbReference type="GO" id="GO:0000796">
    <property type="term" value="C:condensin complex"/>
    <property type="evidence" value="ECO:0007669"/>
    <property type="project" value="TreeGrafter"/>
</dbReference>
<dbReference type="InterPro" id="IPR010935">
    <property type="entry name" value="SMC_hinge"/>
</dbReference>
<gene>
    <name evidence="5" type="ORF">FWILDA_LOCUS4852</name>
</gene>
<dbReference type="Pfam" id="PF06470">
    <property type="entry name" value="SMC_hinge"/>
    <property type="match status" value="1"/>
</dbReference>
<evidence type="ECO:0000313" key="6">
    <source>
        <dbReference type="Proteomes" id="UP001153678"/>
    </source>
</evidence>
<evidence type="ECO:0000256" key="3">
    <source>
        <dbReference type="ARBA" id="ARBA00023242"/>
    </source>
</evidence>
<organism evidence="5 6">
    <name type="scientific">Funneliformis geosporum</name>
    <dbReference type="NCBI Taxonomy" id="1117311"/>
    <lineage>
        <taxon>Eukaryota</taxon>
        <taxon>Fungi</taxon>
        <taxon>Fungi incertae sedis</taxon>
        <taxon>Mucoromycota</taxon>
        <taxon>Glomeromycotina</taxon>
        <taxon>Glomeromycetes</taxon>
        <taxon>Glomerales</taxon>
        <taxon>Glomeraceae</taxon>
        <taxon>Funneliformis</taxon>
    </lineage>
</organism>
<dbReference type="OrthoDB" id="5575062at2759"/>
<evidence type="ECO:0000313" key="5">
    <source>
        <dbReference type="EMBL" id="CAI2170978.1"/>
    </source>
</evidence>
<feature type="non-terminal residue" evidence="5">
    <location>
        <position position="1"/>
    </location>
</feature>
<keyword evidence="2" id="KW-0067">ATP-binding</keyword>
<dbReference type="Gene3D" id="1.20.1060.20">
    <property type="match status" value="1"/>
</dbReference>
<dbReference type="EMBL" id="CAMKVN010000764">
    <property type="protein sequence ID" value="CAI2170978.1"/>
    <property type="molecule type" value="Genomic_DNA"/>
</dbReference>
<sequence length="132" mass="14797">ALLFVFGYRANKMIQGKLSELIHSSQGCENLDVCNVDVHFEEILDMDRLGNLGAIDNEYDVAISTACPALNNIVVDSGEVGQTCVEHLRENNLGRVIFILQTPENVPRLFDLVKPKDDKFIPAFYSVSQILW</sequence>
<dbReference type="AlphaFoldDB" id="A0A9W4WXJ1"/>
<dbReference type="GO" id="GO:0007076">
    <property type="term" value="P:mitotic chromosome condensation"/>
    <property type="evidence" value="ECO:0007669"/>
    <property type="project" value="TreeGrafter"/>
</dbReference>
<comment type="caution">
    <text evidence="5">The sequence shown here is derived from an EMBL/GenBank/DDBJ whole genome shotgun (WGS) entry which is preliminary data.</text>
</comment>
<dbReference type="PANTHER" id="PTHR18937">
    <property type="entry name" value="STRUCTURAL MAINTENANCE OF CHROMOSOMES SMC FAMILY MEMBER"/>
    <property type="match status" value="1"/>
</dbReference>
<dbReference type="PANTHER" id="PTHR18937:SF172">
    <property type="entry name" value="STRUCTURAL MAINTENANCE OF CHROMOSOMES PROTEIN"/>
    <property type="match status" value="1"/>
</dbReference>
<dbReference type="SMART" id="SM00968">
    <property type="entry name" value="SMC_hinge"/>
    <property type="match status" value="1"/>
</dbReference>
<evidence type="ECO:0000256" key="2">
    <source>
        <dbReference type="ARBA" id="ARBA00022840"/>
    </source>
</evidence>
<proteinExistence type="predicted"/>
<keyword evidence="3" id="KW-0539">Nucleus</keyword>
<accession>A0A9W4WXJ1</accession>
<feature type="domain" description="SMC hinge" evidence="4">
    <location>
        <begin position="43"/>
        <end position="132"/>
    </location>
</feature>
<keyword evidence="6" id="KW-1185">Reference proteome</keyword>